<keyword evidence="2" id="KW-0560">Oxidoreductase</keyword>
<accession>X1FTJ3</accession>
<dbReference type="GO" id="GO:0051287">
    <property type="term" value="F:NAD binding"/>
    <property type="evidence" value="ECO:0007669"/>
    <property type="project" value="InterPro"/>
</dbReference>
<dbReference type="SUPFAM" id="SSF51735">
    <property type="entry name" value="NAD(P)-binding Rossmann-fold domains"/>
    <property type="match status" value="1"/>
</dbReference>
<proteinExistence type="inferred from homology"/>
<comment type="similarity">
    <text evidence="1">Belongs to the D-isomer specific 2-hydroxyacid dehydrogenase family.</text>
</comment>
<evidence type="ECO:0000256" key="1">
    <source>
        <dbReference type="ARBA" id="ARBA00005854"/>
    </source>
</evidence>
<evidence type="ECO:0000256" key="3">
    <source>
        <dbReference type="ARBA" id="ARBA00023027"/>
    </source>
</evidence>
<comment type="caution">
    <text evidence="5">The sequence shown here is derived from an EMBL/GenBank/DDBJ whole genome shotgun (WGS) entry which is preliminary data.</text>
</comment>
<evidence type="ECO:0000259" key="4">
    <source>
        <dbReference type="Pfam" id="PF02826"/>
    </source>
</evidence>
<protein>
    <recommendedName>
        <fullName evidence="4">D-isomer specific 2-hydroxyacid dehydrogenase NAD-binding domain-containing protein</fullName>
    </recommendedName>
</protein>
<dbReference type="AlphaFoldDB" id="X1FTJ3"/>
<dbReference type="EMBL" id="BARU01024389">
    <property type="protein sequence ID" value="GAH48956.1"/>
    <property type="molecule type" value="Genomic_DNA"/>
</dbReference>
<dbReference type="Pfam" id="PF02826">
    <property type="entry name" value="2-Hacid_dh_C"/>
    <property type="match status" value="1"/>
</dbReference>
<dbReference type="PROSITE" id="PS00670">
    <property type="entry name" value="D_2_HYDROXYACID_DH_2"/>
    <property type="match status" value="1"/>
</dbReference>
<evidence type="ECO:0000313" key="5">
    <source>
        <dbReference type="EMBL" id="GAH48956.1"/>
    </source>
</evidence>
<feature type="domain" description="D-isomer specific 2-hydroxyacid dehydrogenase NAD-binding" evidence="4">
    <location>
        <begin position="117"/>
        <end position="234"/>
    </location>
</feature>
<sequence length="234" mass="27070">MAKYKIVFTDYYYPNNNMEVKILKQLGDVEIVDCTKIEKGGIKEEDKIIEHAKDADAIILQFAKISKKVLDHLEKCRIISRYAIGVDNIDVEEAKKRGIVVSNVPDYCIEEVSDSTIAHIFNCVKKTSFANKLFCNKLWSYEKIKPIYRFSGQTLGLIAFGNIARRVAEKLRPFNLKILTYDPYFKDDNNEYNWVEFVSLKELLSKSDIISVHAPHNKETHHLINKDTIAFMKN</sequence>
<dbReference type="InterPro" id="IPR006140">
    <property type="entry name" value="D-isomer_DH_NAD-bd"/>
</dbReference>
<dbReference type="SUPFAM" id="SSF52283">
    <property type="entry name" value="Formate/glycerate dehydrogenase catalytic domain-like"/>
    <property type="match status" value="1"/>
</dbReference>
<dbReference type="InterPro" id="IPR050418">
    <property type="entry name" value="D-iso_2-hydroxyacid_DH_PdxB"/>
</dbReference>
<organism evidence="5">
    <name type="scientific">marine sediment metagenome</name>
    <dbReference type="NCBI Taxonomy" id="412755"/>
    <lineage>
        <taxon>unclassified sequences</taxon>
        <taxon>metagenomes</taxon>
        <taxon>ecological metagenomes</taxon>
    </lineage>
</organism>
<dbReference type="PANTHER" id="PTHR43761:SF1">
    <property type="entry name" value="D-ISOMER SPECIFIC 2-HYDROXYACID DEHYDROGENASE CATALYTIC DOMAIN-CONTAINING PROTEIN-RELATED"/>
    <property type="match status" value="1"/>
</dbReference>
<name>X1FTJ3_9ZZZZ</name>
<gene>
    <name evidence="5" type="ORF">S03H2_39443</name>
</gene>
<reference evidence="5" key="1">
    <citation type="journal article" date="2014" name="Front. Microbiol.">
        <title>High frequency of phylogenetically diverse reductive dehalogenase-homologous genes in deep subseafloor sedimentary metagenomes.</title>
        <authorList>
            <person name="Kawai M."/>
            <person name="Futagami T."/>
            <person name="Toyoda A."/>
            <person name="Takaki Y."/>
            <person name="Nishi S."/>
            <person name="Hori S."/>
            <person name="Arai W."/>
            <person name="Tsubouchi T."/>
            <person name="Morono Y."/>
            <person name="Uchiyama I."/>
            <person name="Ito T."/>
            <person name="Fujiyama A."/>
            <person name="Inagaki F."/>
            <person name="Takami H."/>
        </authorList>
    </citation>
    <scope>NUCLEOTIDE SEQUENCE</scope>
    <source>
        <strain evidence="5">Expedition CK06-06</strain>
    </source>
</reference>
<keyword evidence="3" id="KW-0520">NAD</keyword>
<evidence type="ECO:0000256" key="2">
    <source>
        <dbReference type="ARBA" id="ARBA00023002"/>
    </source>
</evidence>
<dbReference type="InterPro" id="IPR029753">
    <property type="entry name" value="D-isomer_DH_CS"/>
</dbReference>
<dbReference type="InterPro" id="IPR036291">
    <property type="entry name" value="NAD(P)-bd_dom_sf"/>
</dbReference>
<dbReference type="PANTHER" id="PTHR43761">
    <property type="entry name" value="D-ISOMER SPECIFIC 2-HYDROXYACID DEHYDROGENASE FAMILY PROTEIN (AFU_ORTHOLOGUE AFUA_1G13630)"/>
    <property type="match status" value="1"/>
</dbReference>
<feature type="non-terminal residue" evidence="5">
    <location>
        <position position="234"/>
    </location>
</feature>
<dbReference type="GO" id="GO:0016616">
    <property type="term" value="F:oxidoreductase activity, acting on the CH-OH group of donors, NAD or NADP as acceptor"/>
    <property type="evidence" value="ECO:0007669"/>
    <property type="project" value="InterPro"/>
</dbReference>
<dbReference type="Gene3D" id="3.40.50.720">
    <property type="entry name" value="NAD(P)-binding Rossmann-like Domain"/>
    <property type="match status" value="2"/>
</dbReference>